<dbReference type="SUPFAM" id="SSF56601">
    <property type="entry name" value="beta-lactamase/transpeptidase-like"/>
    <property type="match status" value="1"/>
</dbReference>
<evidence type="ECO:0000256" key="1">
    <source>
        <dbReference type="ARBA" id="ARBA00038215"/>
    </source>
</evidence>
<keyword evidence="4" id="KW-1185">Reference proteome</keyword>
<dbReference type="EMBL" id="JADGKB010000067">
    <property type="protein sequence ID" value="KAJ3255388.1"/>
    <property type="molecule type" value="Genomic_DNA"/>
</dbReference>
<sequence length="366" mass="40908">MDRLKFTDDQLPGALESFLKEFLETKADLTTGAIITVVHKGKAVLHYPFGYANAEKRIPVTADRTLFRIASVTKSFTAATFLTNWENKGFPPADIKTRDVNDIIAELEEASPEFSIQFRVDSNGFSEPITVWNLLTHTAGFEDAFLGMDSYPGDDLSEWKLDPRLYNRTHLLNGNFPKRVYPPNTAFSYSNGGFILLGYLIELLCRQPYPDALWDTVLKPLGMKSSSAAINYAKDPVAIRAELPQDNMEHLDYAEPHVAKKSETGAPIHKIMPLQKQMRCLSMSDGSLALTATDMSKYMICILNGGRFEGKQVLSPFAIELMTTKQFEKFEGSGLWSNAGLMEQIAPHYNGLNYLEHGGFISRGID</sequence>
<dbReference type="InterPro" id="IPR050491">
    <property type="entry name" value="AmpC-like"/>
</dbReference>
<protein>
    <recommendedName>
        <fullName evidence="2">Beta-lactamase-related domain-containing protein</fullName>
    </recommendedName>
</protein>
<dbReference type="Proteomes" id="UP001210925">
    <property type="component" value="Unassembled WGS sequence"/>
</dbReference>
<evidence type="ECO:0000313" key="4">
    <source>
        <dbReference type="Proteomes" id="UP001210925"/>
    </source>
</evidence>
<dbReference type="PANTHER" id="PTHR46825:SF9">
    <property type="entry name" value="BETA-LACTAMASE-RELATED DOMAIN-CONTAINING PROTEIN"/>
    <property type="match status" value="1"/>
</dbReference>
<evidence type="ECO:0000313" key="3">
    <source>
        <dbReference type="EMBL" id="KAJ3255388.1"/>
    </source>
</evidence>
<gene>
    <name evidence="3" type="ORF">HK103_006307</name>
</gene>
<name>A0AAD5UHX5_9FUNG</name>
<proteinExistence type="inferred from homology"/>
<comment type="similarity">
    <text evidence="1">Belongs to the peptidase S12 family.</text>
</comment>
<dbReference type="InterPro" id="IPR001466">
    <property type="entry name" value="Beta-lactam-related"/>
</dbReference>
<reference evidence="3" key="1">
    <citation type="submission" date="2020-05" db="EMBL/GenBank/DDBJ databases">
        <title>Phylogenomic resolution of chytrid fungi.</title>
        <authorList>
            <person name="Stajich J.E."/>
            <person name="Amses K."/>
            <person name="Simmons R."/>
            <person name="Seto K."/>
            <person name="Myers J."/>
            <person name="Bonds A."/>
            <person name="Quandt C.A."/>
            <person name="Barry K."/>
            <person name="Liu P."/>
            <person name="Grigoriev I."/>
            <person name="Longcore J.E."/>
            <person name="James T.Y."/>
        </authorList>
    </citation>
    <scope>NUCLEOTIDE SEQUENCE</scope>
    <source>
        <strain evidence="3">PLAUS21</strain>
    </source>
</reference>
<accession>A0AAD5UHX5</accession>
<organism evidence="3 4">
    <name type="scientific">Boothiomyces macroporosus</name>
    <dbReference type="NCBI Taxonomy" id="261099"/>
    <lineage>
        <taxon>Eukaryota</taxon>
        <taxon>Fungi</taxon>
        <taxon>Fungi incertae sedis</taxon>
        <taxon>Chytridiomycota</taxon>
        <taxon>Chytridiomycota incertae sedis</taxon>
        <taxon>Chytridiomycetes</taxon>
        <taxon>Rhizophydiales</taxon>
        <taxon>Terramycetaceae</taxon>
        <taxon>Boothiomyces</taxon>
    </lineage>
</organism>
<dbReference type="InterPro" id="IPR012338">
    <property type="entry name" value="Beta-lactam/transpept-like"/>
</dbReference>
<dbReference type="PANTHER" id="PTHR46825">
    <property type="entry name" value="D-ALANYL-D-ALANINE-CARBOXYPEPTIDASE/ENDOPEPTIDASE AMPH"/>
    <property type="match status" value="1"/>
</dbReference>
<dbReference type="Gene3D" id="3.40.710.10">
    <property type="entry name" value="DD-peptidase/beta-lactamase superfamily"/>
    <property type="match status" value="1"/>
</dbReference>
<dbReference type="AlphaFoldDB" id="A0AAD5UHX5"/>
<evidence type="ECO:0000259" key="2">
    <source>
        <dbReference type="Pfam" id="PF00144"/>
    </source>
</evidence>
<comment type="caution">
    <text evidence="3">The sequence shown here is derived from an EMBL/GenBank/DDBJ whole genome shotgun (WGS) entry which is preliminary data.</text>
</comment>
<dbReference type="Pfam" id="PF00144">
    <property type="entry name" value="Beta-lactamase"/>
    <property type="match status" value="1"/>
</dbReference>
<feature type="domain" description="Beta-lactamase-related" evidence="2">
    <location>
        <begin position="31"/>
        <end position="359"/>
    </location>
</feature>